<dbReference type="RefSeq" id="WP_022866222.1">
    <property type="nucleotide sequence ID" value="NZ_CAMYCL010000002.1"/>
</dbReference>
<sequence>MSEVGIRVLKQNASAVIRRVEAGETVDVTDRGRKVARIVPFTSSTLEMLAEEGRIRLPLRDVQDLPFPVAGEGSLSQVLEKMRDDERF</sequence>
<dbReference type="InterPro" id="IPR051416">
    <property type="entry name" value="phD-YefM_TA_antitoxins"/>
</dbReference>
<dbReference type="NCBIfam" id="TIGR01552">
    <property type="entry name" value="phd_fam"/>
    <property type="match status" value="1"/>
</dbReference>
<dbReference type="SUPFAM" id="SSF143120">
    <property type="entry name" value="YefM-like"/>
    <property type="match status" value="1"/>
</dbReference>
<organism evidence="4 6">
    <name type="scientific">Actinotignum urinale</name>
    <dbReference type="NCBI Taxonomy" id="190146"/>
    <lineage>
        <taxon>Bacteria</taxon>
        <taxon>Bacillati</taxon>
        <taxon>Actinomycetota</taxon>
        <taxon>Actinomycetes</taxon>
        <taxon>Actinomycetales</taxon>
        <taxon>Actinomycetaceae</taxon>
        <taxon>Actinotignum</taxon>
    </lineage>
</organism>
<dbReference type="PANTHER" id="PTHR35377:SF5">
    <property type="entry name" value="ANTITOXIN VAPB46"/>
    <property type="match status" value="1"/>
</dbReference>
<evidence type="ECO:0000313" key="6">
    <source>
        <dbReference type="Proteomes" id="UP001281731"/>
    </source>
</evidence>
<dbReference type="EMBL" id="JAWNGC010000005">
    <property type="protein sequence ID" value="MDY5155074.1"/>
    <property type="molecule type" value="Genomic_DNA"/>
</dbReference>
<dbReference type="AlphaFoldDB" id="A0AAW9HYI1"/>
<evidence type="ECO:0000313" key="4">
    <source>
        <dbReference type="EMBL" id="MDY5155074.1"/>
    </source>
</evidence>
<protein>
    <recommendedName>
        <fullName evidence="2">Antitoxin</fullName>
    </recommendedName>
</protein>
<dbReference type="Gene3D" id="3.40.1620.10">
    <property type="entry name" value="YefM-like domain"/>
    <property type="match status" value="1"/>
</dbReference>
<dbReference type="PANTHER" id="PTHR35377">
    <property type="entry name" value="ANTITOXIN VAPB49-RELATED-RELATED"/>
    <property type="match status" value="1"/>
</dbReference>
<dbReference type="Proteomes" id="UP001281731">
    <property type="component" value="Unassembled WGS sequence"/>
</dbReference>
<evidence type="ECO:0000313" key="5">
    <source>
        <dbReference type="Proteomes" id="UP001275049"/>
    </source>
</evidence>
<reference evidence="4 5" key="1">
    <citation type="submission" date="2023-10" db="EMBL/GenBank/DDBJ databases">
        <title>Whole Genome based description of the genera Actinobaculum and Actinotignum reveals a complex phylogenetic relationship within the species included in the genus Actinotignum.</title>
        <authorList>
            <person name="Jensen C.S."/>
            <person name="Dargis R."/>
            <person name="Kemp M."/>
            <person name="Christensen J.J."/>
        </authorList>
    </citation>
    <scope>NUCLEOTIDE SEQUENCE</scope>
    <source>
        <strain evidence="4">SLA_B511</strain>
        <strain evidence="3 5">SLA_B974</strain>
    </source>
</reference>
<dbReference type="InterPro" id="IPR036165">
    <property type="entry name" value="YefM-like_sf"/>
</dbReference>
<evidence type="ECO:0000256" key="2">
    <source>
        <dbReference type="RuleBase" id="RU362080"/>
    </source>
</evidence>
<comment type="caution">
    <text evidence="4">The sequence shown here is derived from an EMBL/GenBank/DDBJ whole genome shotgun (WGS) entry which is preliminary data.</text>
</comment>
<gene>
    <name evidence="4" type="ORF">R6G80_04960</name>
    <name evidence="3" type="ORF">R6G86_02435</name>
</gene>
<keyword evidence="5" id="KW-1185">Reference proteome</keyword>
<proteinExistence type="inferred from homology"/>
<dbReference type="EMBL" id="JAWNGA010000003">
    <property type="protein sequence ID" value="MDY5132603.1"/>
    <property type="molecule type" value="Genomic_DNA"/>
</dbReference>
<comment type="function">
    <text evidence="2">Antitoxin component of a type II toxin-antitoxin (TA) system.</text>
</comment>
<dbReference type="Pfam" id="PF02604">
    <property type="entry name" value="PhdYeFM_antitox"/>
    <property type="match status" value="1"/>
</dbReference>
<dbReference type="Proteomes" id="UP001275049">
    <property type="component" value="Unassembled WGS sequence"/>
</dbReference>
<accession>A0AAW9HYI1</accession>
<comment type="similarity">
    <text evidence="1 2">Belongs to the phD/YefM antitoxin family.</text>
</comment>
<evidence type="ECO:0000256" key="1">
    <source>
        <dbReference type="ARBA" id="ARBA00009981"/>
    </source>
</evidence>
<evidence type="ECO:0000313" key="3">
    <source>
        <dbReference type="EMBL" id="MDY5132603.1"/>
    </source>
</evidence>
<dbReference type="InterPro" id="IPR006442">
    <property type="entry name" value="Antitoxin_Phd/YefM"/>
</dbReference>
<dbReference type="GO" id="GO:0097351">
    <property type="term" value="F:toxin sequestering activity"/>
    <property type="evidence" value="ECO:0007669"/>
    <property type="project" value="TreeGrafter"/>
</dbReference>
<name>A0AAW9HYI1_9ACTO</name>